<organism evidence="2 3">
    <name type="scientific">Aphis glycines</name>
    <name type="common">Soybean aphid</name>
    <dbReference type="NCBI Taxonomy" id="307491"/>
    <lineage>
        <taxon>Eukaryota</taxon>
        <taxon>Metazoa</taxon>
        <taxon>Ecdysozoa</taxon>
        <taxon>Arthropoda</taxon>
        <taxon>Hexapoda</taxon>
        <taxon>Insecta</taxon>
        <taxon>Pterygota</taxon>
        <taxon>Neoptera</taxon>
        <taxon>Paraneoptera</taxon>
        <taxon>Hemiptera</taxon>
        <taxon>Sternorrhyncha</taxon>
        <taxon>Aphidomorpha</taxon>
        <taxon>Aphidoidea</taxon>
        <taxon>Aphididae</taxon>
        <taxon>Aphidini</taxon>
        <taxon>Aphis</taxon>
        <taxon>Aphis</taxon>
    </lineage>
</organism>
<feature type="non-terminal residue" evidence="2">
    <location>
        <position position="1"/>
    </location>
</feature>
<name>A0A6G0TLA7_APHGL</name>
<keyword evidence="1" id="KW-1133">Transmembrane helix</keyword>
<reference evidence="2 3" key="1">
    <citation type="submission" date="2019-08" db="EMBL/GenBank/DDBJ databases">
        <title>The genome of the soybean aphid Biotype 1, its phylome, world population structure and adaptation to the North American continent.</title>
        <authorList>
            <person name="Giordano R."/>
            <person name="Donthu R.K."/>
            <person name="Hernandez A.G."/>
            <person name="Wright C.L."/>
            <person name="Zimin A.V."/>
        </authorList>
    </citation>
    <scope>NUCLEOTIDE SEQUENCE [LARGE SCALE GENOMIC DNA]</scope>
    <source>
        <tissue evidence="2">Whole aphids</tissue>
    </source>
</reference>
<dbReference type="EMBL" id="VYZN01000027">
    <property type="protein sequence ID" value="KAE9534955.1"/>
    <property type="molecule type" value="Genomic_DNA"/>
</dbReference>
<dbReference type="Proteomes" id="UP000475862">
    <property type="component" value="Unassembled WGS sequence"/>
</dbReference>
<gene>
    <name evidence="2" type="ORF">AGLY_008247</name>
</gene>
<keyword evidence="1" id="KW-0812">Transmembrane</keyword>
<evidence type="ECO:0000313" key="2">
    <source>
        <dbReference type="EMBL" id="KAE9534955.1"/>
    </source>
</evidence>
<dbReference type="OrthoDB" id="8400687at2759"/>
<feature type="transmembrane region" description="Helical" evidence="1">
    <location>
        <begin position="144"/>
        <end position="163"/>
    </location>
</feature>
<keyword evidence="3" id="KW-1185">Reference proteome</keyword>
<dbReference type="AlphaFoldDB" id="A0A6G0TLA7"/>
<sequence length="217" mass="25680">KIHNIKAGKWVPFCCTLGGGVDLGLGITYEELYITFSSILIGPKKFYRHFKKKFLGKLKISFLKKSQNILKNQITIYDLYYLNNNKYQKSFEAKLLFNVVFFCLNPVEFFLQIFEQKFMENLVSNFQNLVIKEKIFTIFQPQNYLQICAILTYFIFWSAKKFLSLFKKKILRKIENFNCLLIVQKKSKFFENLTFLNYNHIKKSIRSKTGFALRAGA</sequence>
<comment type="caution">
    <text evidence="2">The sequence shown here is derived from an EMBL/GenBank/DDBJ whole genome shotgun (WGS) entry which is preliminary data.</text>
</comment>
<evidence type="ECO:0000256" key="1">
    <source>
        <dbReference type="SAM" id="Phobius"/>
    </source>
</evidence>
<accession>A0A6G0TLA7</accession>
<keyword evidence="1" id="KW-0472">Membrane</keyword>
<evidence type="ECO:0000313" key="3">
    <source>
        <dbReference type="Proteomes" id="UP000475862"/>
    </source>
</evidence>
<protein>
    <submittedName>
        <fullName evidence="2">Uncharacterized protein</fullName>
    </submittedName>
</protein>
<proteinExistence type="predicted"/>
<feature type="transmembrane region" description="Helical" evidence="1">
    <location>
        <begin position="95"/>
        <end position="114"/>
    </location>
</feature>